<proteinExistence type="inferred from homology"/>
<dbReference type="SMART" id="SM00493">
    <property type="entry name" value="TOPRIM"/>
    <property type="match status" value="1"/>
</dbReference>
<evidence type="ECO:0000256" key="6">
    <source>
        <dbReference type="ARBA" id="ARBA00023125"/>
    </source>
</evidence>
<dbReference type="InterPro" id="IPR000380">
    <property type="entry name" value="Topo_IA"/>
</dbReference>
<keyword evidence="6 8" id="KW-0238">DNA-binding</keyword>
<feature type="domain" description="Topo IA-type catalytic" evidence="10">
    <location>
        <begin position="129"/>
        <end position="580"/>
    </location>
</feature>
<feature type="site" description="Interaction with DNA" evidence="8">
    <location>
        <position position="139"/>
    </location>
</feature>
<dbReference type="Pfam" id="PF01131">
    <property type="entry name" value="Topoisom_bac"/>
    <property type="match status" value="2"/>
</dbReference>
<dbReference type="AlphaFoldDB" id="A0A291R079"/>
<keyword evidence="7 8" id="KW-0413">Isomerase</keyword>
<evidence type="ECO:0000256" key="8">
    <source>
        <dbReference type="HAMAP-Rule" id="MF_00952"/>
    </source>
</evidence>
<evidence type="ECO:0000256" key="3">
    <source>
        <dbReference type="ARBA" id="ARBA00022723"/>
    </source>
</evidence>
<dbReference type="SMART" id="SM00436">
    <property type="entry name" value="TOP1Bc"/>
    <property type="match status" value="1"/>
</dbReference>
<dbReference type="RefSeq" id="WP_098195871.1">
    <property type="nucleotide sequence ID" value="NZ_CP023777.1"/>
</dbReference>
<dbReference type="InterPro" id="IPR003602">
    <property type="entry name" value="Topo_IA_DNA-bd_dom"/>
</dbReference>
<dbReference type="GO" id="GO:0006265">
    <property type="term" value="P:DNA topological change"/>
    <property type="evidence" value="ECO:0007669"/>
    <property type="project" value="UniProtKB-UniRule"/>
</dbReference>
<keyword evidence="3" id="KW-0479">Metal-binding</keyword>
<dbReference type="Proteomes" id="UP000220133">
    <property type="component" value="Chromosome"/>
</dbReference>
<keyword evidence="4" id="KW-0460">Magnesium</keyword>
<dbReference type="SMART" id="SM00437">
    <property type="entry name" value="TOP1Ac"/>
    <property type="match status" value="1"/>
</dbReference>
<dbReference type="InterPro" id="IPR025589">
    <property type="entry name" value="Toprim_C_rpt"/>
</dbReference>
<dbReference type="SUPFAM" id="SSF56712">
    <property type="entry name" value="Prokaryotic type I DNA topoisomerase"/>
    <property type="match status" value="1"/>
</dbReference>
<dbReference type="HAMAP" id="MF_00952">
    <property type="entry name" value="Topoisom_1_prok"/>
    <property type="match status" value="1"/>
</dbReference>
<dbReference type="Gene3D" id="1.10.460.10">
    <property type="entry name" value="Topoisomerase I, domain 2"/>
    <property type="match status" value="2"/>
</dbReference>
<dbReference type="InterPro" id="IPR028612">
    <property type="entry name" value="Topoisom_1_IA"/>
</dbReference>
<comment type="catalytic activity">
    <reaction evidence="1 8">
        <text>ATP-independent breakage of single-stranded DNA, followed by passage and rejoining.</text>
        <dbReference type="EC" id="5.6.2.1"/>
    </reaction>
</comment>
<dbReference type="CDD" id="cd03363">
    <property type="entry name" value="TOPRIM_TopoIA_TopoI"/>
    <property type="match status" value="1"/>
</dbReference>
<sequence length="782" mass="88716">MAKNLVIVESPAKAKTIEKILGTDFEVTSCFGHIRDLEKDDMGVDIQDNFRPKYIIPEDKEKVVKDLKKMAKGSEEVWLATDEDREGEAISWHLSEVLGLDPASTKRIVFHEITKPAIEKAVKTPRLLDMNLVNAQQARRILDRIVGFELSPVLWRKMSMRNSLSAGRVQSVAVRLIVEREREINQFTPTSSFKVDAYFTAKDTSGKSVTFKAEGPTKFKSAEDAEKFLQSCIGAEYTVRDIQVKPAKKSPAAPFTTSTLQQEASRKLGYSVSKTMLLAQKLYESGNITYMRTDSVNLSETAMNDIQKAITGSYGDKYYQARKYKNKNDAAQEAHEAIRPTYMENSSIDDSDTKRLYDLIWKRTIASQMSDAELEKTIAKINISTNNEDLTASGEVLKFDGFLKVYLEGKDEDEDEEEKEGVLPPLSLKQVLGFKEMHATERFSRPPARYTEASLVKKLEELGIGRPSTYAPTITTVQKRNYVEKRDREGVKREYRILHLQNDQVSKETATENTGAEKAKLFPTDLGLVVTDFLNQYFDSVMDYGFTAKIENEFDEIAHGKKQWSKMLNEFYKPFHKDIEDTLENAERVKGEHLLGTDPESGKPVVARMGRYGPMIQIGSVEDEEKPRFARLKADQSIETINLEEAMELFKLPRILGEFEGTEVTVNIGRFGPYAQHDKKFYSLKKEMDPYTVGLDEIAPLIVEKRAAKAERTIKVFEKEKIQILKGPYGPYIKQGLRNFKIPKEKIDTAADLTLEDAKAIIEEVKANPPKKKAASRKKKSD</sequence>
<dbReference type="InterPro" id="IPR003601">
    <property type="entry name" value="Topo_IA_2"/>
</dbReference>
<accession>A0A291R079</accession>
<comment type="caution">
    <text evidence="8">Lacks conserved residue(s) required for the propagation of feature annotation.</text>
</comment>
<dbReference type="OrthoDB" id="9804262at2"/>
<name>A0A291R079_9BACT</name>
<dbReference type="Gene3D" id="3.40.50.140">
    <property type="match status" value="1"/>
</dbReference>
<dbReference type="InterPro" id="IPR013497">
    <property type="entry name" value="Topo_IA_cen"/>
</dbReference>
<dbReference type="PRINTS" id="PR00417">
    <property type="entry name" value="PRTPISMRASEI"/>
</dbReference>
<dbReference type="InterPro" id="IPR034149">
    <property type="entry name" value="TOPRIM_TopoI"/>
</dbReference>
<dbReference type="EMBL" id="CP023777">
    <property type="protein sequence ID" value="ATL49504.1"/>
    <property type="molecule type" value="Genomic_DNA"/>
</dbReference>
<dbReference type="InterPro" id="IPR023406">
    <property type="entry name" value="Topo_IA_AS"/>
</dbReference>
<dbReference type="Gene3D" id="1.10.290.10">
    <property type="entry name" value="Topoisomerase I, domain 4"/>
    <property type="match status" value="1"/>
</dbReference>
<comment type="subunit">
    <text evidence="8">Monomer.</text>
</comment>
<dbReference type="PANTHER" id="PTHR42785:SF1">
    <property type="entry name" value="DNA TOPOISOMERASE"/>
    <property type="match status" value="1"/>
</dbReference>
<evidence type="ECO:0000256" key="1">
    <source>
        <dbReference type="ARBA" id="ARBA00000213"/>
    </source>
</evidence>
<dbReference type="CDD" id="cd00186">
    <property type="entry name" value="TOP1Ac"/>
    <property type="match status" value="1"/>
</dbReference>
<protein>
    <recommendedName>
        <fullName evidence="8">DNA topoisomerase 1</fullName>
        <ecNumber evidence="8">5.6.2.1</ecNumber>
    </recommendedName>
    <alternativeName>
        <fullName evidence="8">DNA topoisomerase I</fullName>
    </alternativeName>
</protein>
<evidence type="ECO:0000259" key="10">
    <source>
        <dbReference type="PROSITE" id="PS52039"/>
    </source>
</evidence>
<dbReference type="InterPro" id="IPR005733">
    <property type="entry name" value="TopoI_bac-type"/>
</dbReference>
<feature type="active site" description="O-(5'-phospho-DNA)-tyrosine intermediate" evidence="8">
    <location>
        <position position="290"/>
    </location>
</feature>
<dbReference type="Gene3D" id="2.70.20.10">
    <property type="entry name" value="Topoisomerase I, domain 3"/>
    <property type="match status" value="1"/>
</dbReference>
<evidence type="ECO:0000256" key="4">
    <source>
        <dbReference type="ARBA" id="ARBA00022842"/>
    </source>
</evidence>
<evidence type="ECO:0000256" key="5">
    <source>
        <dbReference type="ARBA" id="ARBA00023029"/>
    </source>
</evidence>
<dbReference type="Pfam" id="PF01751">
    <property type="entry name" value="Toprim"/>
    <property type="match status" value="1"/>
</dbReference>
<comment type="function">
    <text evidence="8">Releases the supercoiling and torsional tension of DNA, which is introduced during the DNA replication and transcription, by transiently cleaving and rejoining one strand of the DNA duplex. Introduces a single-strand break via transesterification at a target site in duplex DNA. The scissile phosphodiester is attacked by the catalytic tyrosine of the enzyme, resulting in the formation of a DNA-(5'-phosphotyrosyl)-enzyme intermediate and the expulsion of a 3'-OH DNA strand. The free DNA strand then undergoes passage around the unbroken strand, thus removing DNA supercoils. Finally, in the religation step, the DNA 3'-OH attacks the covalent intermediate to expel the active-site tyrosine and restore the DNA phosphodiester backbone.</text>
</comment>
<dbReference type="PANTHER" id="PTHR42785">
    <property type="entry name" value="DNA TOPOISOMERASE, TYPE IA, CORE"/>
    <property type="match status" value="1"/>
</dbReference>
<feature type="site" description="Interaction with DNA" evidence="8">
    <location>
        <position position="33"/>
    </location>
</feature>
<evidence type="ECO:0000256" key="7">
    <source>
        <dbReference type="ARBA" id="ARBA00023235"/>
    </source>
</evidence>
<dbReference type="InterPro" id="IPR013824">
    <property type="entry name" value="Topo_IA_cen_sub1"/>
</dbReference>
<dbReference type="GO" id="GO:0003677">
    <property type="term" value="F:DNA binding"/>
    <property type="evidence" value="ECO:0007669"/>
    <property type="project" value="UniProtKB-KW"/>
</dbReference>
<evidence type="ECO:0000313" key="11">
    <source>
        <dbReference type="EMBL" id="ATL49504.1"/>
    </source>
</evidence>
<dbReference type="PROSITE" id="PS52039">
    <property type="entry name" value="TOPO_IA_2"/>
    <property type="match status" value="1"/>
</dbReference>
<keyword evidence="5 8" id="KW-0799">Topoisomerase</keyword>
<feature type="site" description="Interaction with DNA" evidence="8">
    <location>
        <position position="292"/>
    </location>
</feature>
<dbReference type="EC" id="5.6.2.1" evidence="8"/>
<evidence type="ECO:0000313" key="12">
    <source>
        <dbReference type="Proteomes" id="UP000220133"/>
    </source>
</evidence>
<feature type="site" description="Interaction with DNA" evidence="8">
    <location>
        <position position="480"/>
    </location>
</feature>
<organism evidence="11 12">
    <name type="scientific">Chitinophaga caeni</name>
    <dbReference type="NCBI Taxonomy" id="2029983"/>
    <lineage>
        <taxon>Bacteria</taxon>
        <taxon>Pseudomonadati</taxon>
        <taxon>Bacteroidota</taxon>
        <taxon>Chitinophagia</taxon>
        <taxon>Chitinophagales</taxon>
        <taxon>Chitinophagaceae</taxon>
        <taxon>Chitinophaga</taxon>
    </lineage>
</organism>
<feature type="site" description="Interaction with DNA" evidence="8">
    <location>
        <position position="143"/>
    </location>
</feature>
<dbReference type="InterPro" id="IPR006171">
    <property type="entry name" value="TOPRIM_dom"/>
</dbReference>
<feature type="region of interest" description="Interaction with DNA" evidence="8">
    <location>
        <begin position="165"/>
        <end position="170"/>
    </location>
</feature>
<feature type="site" description="Interaction with DNA" evidence="8">
    <location>
        <position position="155"/>
    </location>
</feature>
<feature type="site" description="Interaction with DNA" evidence="8">
    <location>
        <position position="140"/>
    </location>
</feature>
<keyword evidence="12" id="KW-1185">Reference proteome</keyword>
<dbReference type="InterPro" id="IPR013825">
    <property type="entry name" value="Topo_IA_cen_sub2"/>
</dbReference>
<dbReference type="InterPro" id="IPR013826">
    <property type="entry name" value="Topo_IA_cen_sub3"/>
</dbReference>
<dbReference type="InterPro" id="IPR023405">
    <property type="entry name" value="Topo_IA_core_domain"/>
</dbReference>
<evidence type="ECO:0000256" key="2">
    <source>
        <dbReference type="ARBA" id="ARBA00009446"/>
    </source>
</evidence>
<comment type="similarity">
    <text evidence="2 8">Belongs to the type IA topoisomerase family.</text>
</comment>
<dbReference type="Pfam" id="PF13368">
    <property type="entry name" value="Toprim_C_rpt"/>
    <property type="match status" value="3"/>
</dbReference>
<dbReference type="PROSITE" id="PS50880">
    <property type="entry name" value="TOPRIM"/>
    <property type="match status" value="1"/>
</dbReference>
<dbReference type="KEGG" id="cbae:COR50_21275"/>
<gene>
    <name evidence="8" type="primary">topA</name>
    <name evidence="11" type="ORF">COR50_21275</name>
</gene>
<dbReference type="PROSITE" id="PS00396">
    <property type="entry name" value="TOPO_IA_1"/>
    <property type="match status" value="1"/>
</dbReference>
<dbReference type="NCBIfam" id="TIGR01051">
    <property type="entry name" value="topA_bact"/>
    <property type="match status" value="1"/>
</dbReference>
<reference evidence="11 12" key="1">
    <citation type="submission" date="2017-10" db="EMBL/GenBank/DDBJ databases">
        <title>Paenichitinophaga pekingensis gen. nov., sp. nov., isolated from activated sludge.</title>
        <authorList>
            <person name="Jin D."/>
            <person name="Kong X."/>
            <person name="Deng Y."/>
            <person name="Bai Z."/>
        </authorList>
    </citation>
    <scope>NUCLEOTIDE SEQUENCE [LARGE SCALE GENOMIC DNA]</scope>
    <source>
        <strain evidence="11 12">13</strain>
    </source>
</reference>
<evidence type="ECO:0000259" key="9">
    <source>
        <dbReference type="PROSITE" id="PS50880"/>
    </source>
</evidence>
<feature type="domain" description="Toprim" evidence="9">
    <location>
        <begin position="3"/>
        <end position="113"/>
    </location>
</feature>
<dbReference type="GO" id="GO:0003917">
    <property type="term" value="F:DNA topoisomerase type I (single strand cut, ATP-independent) activity"/>
    <property type="evidence" value="ECO:0007669"/>
    <property type="project" value="UniProtKB-UniRule"/>
</dbReference>
<dbReference type="GO" id="GO:0046872">
    <property type="term" value="F:metal ion binding"/>
    <property type="evidence" value="ECO:0007669"/>
    <property type="project" value="UniProtKB-KW"/>
</dbReference>